<accession>A0A938YK35</accession>
<evidence type="ECO:0000256" key="5">
    <source>
        <dbReference type="PIRSR" id="PIRSR617867-1"/>
    </source>
</evidence>
<dbReference type="PANTHER" id="PTHR11717">
    <property type="entry name" value="LOW MOLECULAR WEIGHT PROTEIN TYROSINE PHOSPHATASE"/>
    <property type="match status" value="1"/>
</dbReference>
<feature type="region of interest" description="Disordered" evidence="6">
    <location>
        <begin position="127"/>
        <end position="146"/>
    </location>
</feature>
<evidence type="ECO:0000256" key="1">
    <source>
        <dbReference type="ARBA" id="ARBA00011063"/>
    </source>
</evidence>
<dbReference type="EMBL" id="JAERWL010000006">
    <property type="protein sequence ID" value="MBM9476021.1"/>
    <property type="molecule type" value="Genomic_DNA"/>
</dbReference>
<feature type="active site" description="Proton donor" evidence="5">
    <location>
        <position position="139"/>
    </location>
</feature>
<proteinExistence type="inferred from homology"/>
<gene>
    <name evidence="8" type="ORF">JL107_06155</name>
</gene>
<evidence type="ECO:0000256" key="4">
    <source>
        <dbReference type="ARBA" id="ARBA00022912"/>
    </source>
</evidence>
<dbReference type="EC" id="3.1.3.48" evidence="2"/>
<name>A0A938YK35_9ACTN</name>
<organism evidence="8 9">
    <name type="scientific">Nakamurella flavida</name>
    <dbReference type="NCBI Taxonomy" id="363630"/>
    <lineage>
        <taxon>Bacteria</taxon>
        <taxon>Bacillati</taxon>
        <taxon>Actinomycetota</taxon>
        <taxon>Actinomycetes</taxon>
        <taxon>Nakamurellales</taxon>
        <taxon>Nakamurellaceae</taxon>
        <taxon>Nakamurella</taxon>
    </lineage>
</organism>
<dbReference type="AlphaFoldDB" id="A0A938YK35"/>
<dbReference type="CDD" id="cd16343">
    <property type="entry name" value="LMWPTP"/>
    <property type="match status" value="1"/>
</dbReference>
<dbReference type="InterPro" id="IPR036196">
    <property type="entry name" value="Ptyr_pPase_sf"/>
</dbReference>
<dbReference type="PRINTS" id="PR00719">
    <property type="entry name" value="LMWPTPASE"/>
</dbReference>
<dbReference type="RefSeq" id="WP_205256136.1">
    <property type="nucleotide sequence ID" value="NZ_BAAAPV010000003.1"/>
</dbReference>
<evidence type="ECO:0000256" key="6">
    <source>
        <dbReference type="SAM" id="MobiDB-lite"/>
    </source>
</evidence>
<evidence type="ECO:0000259" key="7">
    <source>
        <dbReference type="SMART" id="SM00226"/>
    </source>
</evidence>
<dbReference type="InterPro" id="IPR023485">
    <property type="entry name" value="Ptyr_pPase"/>
</dbReference>
<feature type="active site" description="Nucleophile" evidence="5">
    <location>
        <position position="25"/>
    </location>
</feature>
<protein>
    <recommendedName>
        <fullName evidence="2">protein-tyrosine-phosphatase</fullName>
        <ecNumber evidence="2">3.1.3.48</ecNumber>
    </recommendedName>
</protein>
<evidence type="ECO:0000313" key="9">
    <source>
        <dbReference type="Proteomes" id="UP000663801"/>
    </source>
</evidence>
<dbReference type="SMART" id="SM00226">
    <property type="entry name" value="LMWPc"/>
    <property type="match status" value="1"/>
</dbReference>
<evidence type="ECO:0000256" key="2">
    <source>
        <dbReference type="ARBA" id="ARBA00013064"/>
    </source>
</evidence>
<keyword evidence="9" id="KW-1185">Reference proteome</keyword>
<feature type="domain" description="Phosphotyrosine protein phosphatase I" evidence="7">
    <location>
        <begin position="19"/>
        <end position="165"/>
    </location>
</feature>
<feature type="active site" evidence="5">
    <location>
        <position position="31"/>
    </location>
</feature>
<reference evidence="8" key="1">
    <citation type="submission" date="2021-01" db="EMBL/GenBank/DDBJ databases">
        <title>KCTC 19127 draft genome.</title>
        <authorList>
            <person name="An D."/>
        </authorList>
    </citation>
    <scope>NUCLEOTIDE SEQUENCE</scope>
    <source>
        <strain evidence="8">KCTC 19127</strain>
    </source>
</reference>
<comment type="similarity">
    <text evidence="1">Belongs to the low molecular weight phosphotyrosine protein phosphatase family.</text>
</comment>
<evidence type="ECO:0000313" key="8">
    <source>
        <dbReference type="EMBL" id="MBM9476021.1"/>
    </source>
</evidence>
<comment type="caution">
    <text evidence="8">The sequence shown here is derived from an EMBL/GenBank/DDBJ whole genome shotgun (WGS) entry which is preliminary data.</text>
</comment>
<dbReference type="SUPFAM" id="SSF52788">
    <property type="entry name" value="Phosphotyrosine protein phosphatases I"/>
    <property type="match status" value="1"/>
</dbReference>
<dbReference type="InterPro" id="IPR050438">
    <property type="entry name" value="LMW_PTPase"/>
</dbReference>
<dbReference type="GO" id="GO:0004725">
    <property type="term" value="F:protein tyrosine phosphatase activity"/>
    <property type="evidence" value="ECO:0007669"/>
    <property type="project" value="UniProtKB-EC"/>
</dbReference>
<dbReference type="Pfam" id="PF01451">
    <property type="entry name" value="LMWPc"/>
    <property type="match status" value="1"/>
</dbReference>
<sequence>MPADRPAHRPSPGGADPRFHVTVICSGNICRSPIAEHVLRAAVDEAGLADRVRVTSGGTGDWHVGQGANARAVRVLRAHGYPTDHSARQITVAEMATADLVLAADRGHLRELRRMTDEPDKVRLLRSFDPAADDDEVPDPYYGPDSGFEDVMTMTRAAVPGVLDEIRRSL</sequence>
<dbReference type="Proteomes" id="UP000663801">
    <property type="component" value="Unassembled WGS sequence"/>
</dbReference>
<dbReference type="PANTHER" id="PTHR11717:SF7">
    <property type="entry name" value="LOW MOLECULAR WEIGHT PHOSPHOTYROSINE PROTEIN PHOSPHATASE"/>
    <property type="match status" value="1"/>
</dbReference>
<dbReference type="InterPro" id="IPR017867">
    <property type="entry name" value="Tyr_phospatase_low_mol_wt"/>
</dbReference>
<keyword evidence="4" id="KW-0904">Protein phosphatase</keyword>
<evidence type="ECO:0000256" key="3">
    <source>
        <dbReference type="ARBA" id="ARBA00022801"/>
    </source>
</evidence>
<keyword evidence="3" id="KW-0378">Hydrolase</keyword>
<dbReference type="Gene3D" id="3.40.50.2300">
    <property type="match status" value="1"/>
</dbReference>